<feature type="transmembrane region" description="Helical" evidence="12">
    <location>
        <begin position="230"/>
        <end position="248"/>
    </location>
</feature>
<dbReference type="GO" id="GO:0005886">
    <property type="term" value="C:plasma membrane"/>
    <property type="evidence" value="ECO:0007669"/>
    <property type="project" value="UniProtKB-SubCell"/>
</dbReference>
<organism evidence="13 14">
    <name type="scientific">Aneurinibacillus migulanus</name>
    <name type="common">Bacillus migulanus</name>
    <dbReference type="NCBI Taxonomy" id="47500"/>
    <lineage>
        <taxon>Bacteria</taxon>
        <taxon>Bacillati</taxon>
        <taxon>Bacillota</taxon>
        <taxon>Bacilli</taxon>
        <taxon>Bacillales</taxon>
        <taxon>Paenibacillaceae</taxon>
        <taxon>Aneurinibacillus group</taxon>
        <taxon>Aneurinibacillus</taxon>
    </lineage>
</organism>
<evidence type="ECO:0000256" key="2">
    <source>
        <dbReference type="ARBA" id="ARBA00007543"/>
    </source>
</evidence>
<protein>
    <submittedName>
        <fullName evidence="13">Cytochrome d ubiquinol oxidase subunit 2</fullName>
    </submittedName>
</protein>
<evidence type="ECO:0000256" key="9">
    <source>
        <dbReference type="ARBA" id="ARBA00022989"/>
    </source>
</evidence>
<proteinExistence type="inferred from homology"/>
<comment type="caution">
    <text evidence="13">The sequence shown here is derived from an EMBL/GenBank/DDBJ whole genome shotgun (WGS) entry which is preliminary data.</text>
</comment>
<keyword evidence="7" id="KW-0479">Metal-binding</keyword>
<dbReference type="STRING" id="47500.AF333_29385"/>
<keyword evidence="14" id="KW-1185">Reference proteome</keyword>
<dbReference type="Proteomes" id="UP000037269">
    <property type="component" value="Unassembled WGS sequence"/>
</dbReference>
<evidence type="ECO:0000256" key="7">
    <source>
        <dbReference type="ARBA" id="ARBA00022723"/>
    </source>
</evidence>
<dbReference type="PANTHER" id="PTHR43141:SF5">
    <property type="entry name" value="CYTOCHROME BD-I UBIQUINOL OXIDASE SUBUNIT 2"/>
    <property type="match status" value="1"/>
</dbReference>
<dbReference type="PIRSF" id="PIRSF000267">
    <property type="entry name" value="Cyt_oxidse_sub2"/>
    <property type="match status" value="1"/>
</dbReference>
<sequence length="338" mass="38165">MMHLSELWFLLVSILFVGFVFLEGFDFGVGMGTKFLARTEQEKRILLNTIGPVWDANEVWLIIAGGAMFAAFPHWYATLFSGFYFPFVILLLALIARGVAFEFRSKVGAKQWRLAWDWSIFLGSLLPPFLLGVMFASLIKGLPIDGEMNMYAGFTDIVNLYTVVGGIAFVLLSYLHGLMFIGLKTTGEIRERAHRMAQRIYVIIGVVVVLFVSLTALYTDAFRDKGTFLIPLYSAAIIAYACLYYFMYKKKEGWSFVSTGLVLALVTSSFFVALFPNVMISSIDVVNNLTVYNAASGSYSLKLMTIVAVTLLPFVLAYQVWSYYVFRKRVTDKEHLEY</sequence>
<name>A0A0D1W4F1_ANEMI</name>
<feature type="transmembrane region" description="Helical" evidence="12">
    <location>
        <begin position="200"/>
        <end position="218"/>
    </location>
</feature>
<keyword evidence="9 12" id="KW-1133">Transmembrane helix</keyword>
<keyword evidence="4" id="KW-1003">Cell membrane</keyword>
<gene>
    <name evidence="13" type="ORF">AF333_29385</name>
</gene>
<keyword evidence="3" id="KW-0813">Transport</keyword>
<evidence type="ECO:0000256" key="10">
    <source>
        <dbReference type="ARBA" id="ARBA00023004"/>
    </source>
</evidence>
<evidence type="ECO:0000256" key="1">
    <source>
        <dbReference type="ARBA" id="ARBA00004651"/>
    </source>
</evidence>
<keyword evidence="6 12" id="KW-0812">Transmembrane</keyword>
<dbReference type="GO" id="GO:0070069">
    <property type="term" value="C:cytochrome complex"/>
    <property type="evidence" value="ECO:0007669"/>
    <property type="project" value="TreeGrafter"/>
</dbReference>
<evidence type="ECO:0000256" key="5">
    <source>
        <dbReference type="ARBA" id="ARBA00022617"/>
    </source>
</evidence>
<dbReference type="GO" id="GO:0019646">
    <property type="term" value="P:aerobic electron transport chain"/>
    <property type="evidence" value="ECO:0007669"/>
    <property type="project" value="TreeGrafter"/>
</dbReference>
<evidence type="ECO:0000256" key="3">
    <source>
        <dbReference type="ARBA" id="ARBA00022448"/>
    </source>
</evidence>
<evidence type="ECO:0000256" key="6">
    <source>
        <dbReference type="ARBA" id="ARBA00022692"/>
    </source>
</evidence>
<evidence type="ECO:0000313" key="14">
    <source>
        <dbReference type="Proteomes" id="UP000037269"/>
    </source>
</evidence>
<feature type="transmembrane region" description="Helical" evidence="12">
    <location>
        <begin position="260"/>
        <end position="283"/>
    </location>
</feature>
<dbReference type="InterPro" id="IPR003317">
    <property type="entry name" value="Cyt-d_oxidase_su2"/>
</dbReference>
<keyword evidence="5" id="KW-0349">Heme</keyword>
<evidence type="ECO:0000256" key="11">
    <source>
        <dbReference type="ARBA" id="ARBA00023136"/>
    </source>
</evidence>
<dbReference type="EMBL" id="LGUG01000013">
    <property type="protein sequence ID" value="KON84354.1"/>
    <property type="molecule type" value="Genomic_DNA"/>
</dbReference>
<feature type="transmembrane region" description="Helical" evidence="12">
    <location>
        <begin position="159"/>
        <end position="179"/>
    </location>
</feature>
<reference evidence="13 14" key="1">
    <citation type="submission" date="2015-07" db="EMBL/GenBank/DDBJ databases">
        <title>Fjat-14205 dsm 2895.</title>
        <authorList>
            <person name="Liu B."/>
            <person name="Wang J."/>
            <person name="Zhu Y."/>
            <person name="Liu G."/>
            <person name="Chen Q."/>
            <person name="Chen Z."/>
            <person name="Lan J."/>
            <person name="Che J."/>
            <person name="Ge C."/>
            <person name="Shi H."/>
            <person name="Pan Z."/>
            <person name="Liu X."/>
        </authorList>
    </citation>
    <scope>NUCLEOTIDE SEQUENCE [LARGE SCALE GENOMIC DNA]</scope>
    <source>
        <strain evidence="13 14">DSM 2895</strain>
    </source>
</reference>
<dbReference type="GO" id="GO:0046872">
    <property type="term" value="F:metal ion binding"/>
    <property type="evidence" value="ECO:0007669"/>
    <property type="project" value="UniProtKB-KW"/>
</dbReference>
<dbReference type="GO" id="GO:0016682">
    <property type="term" value="F:oxidoreductase activity, acting on diphenols and related substances as donors, oxygen as acceptor"/>
    <property type="evidence" value="ECO:0007669"/>
    <property type="project" value="TreeGrafter"/>
</dbReference>
<feature type="transmembrane region" description="Helical" evidence="12">
    <location>
        <begin position="115"/>
        <end position="139"/>
    </location>
</feature>
<dbReference type="PATRIC" id="fig|47500.8.peg.1936"/>
<keyword evidence="8" id="KW-0249">Electron transport</keyword>
<accession>A0A0D1W4F1</accession>
<keyword evidence="11 12" id="KW-0472">Membrane</keyword>
<evidence type="ECO:0000313" key="13">
    <source>
        <dbReference type="EMBL" id="KON84354.1"/>
    </source>
</evidence>
<feature type="transmembrane region" description="Helical" evidence="12">
    <location>
        <begin position="6"/>
        <end position="37"/>
    </location>
</feature>
<evidence type="ECO:0000256" key="4">
    <source>
        <dbReference type="ARBA" id="ARBA00022475"/>
    </source>
</evidence>
<feature type="transmembrane region" description="Helical" evidence="12">
    <location>
        <begin position="83"/>
        <end position="103"/>
    </location>
</feature>
<dbReference type="Pfam" id="PF02322">
    <property type="entry name" value="Cyt_bd_oxida_II"/>
    <property type="match status" value="1"/>
</dbReference>
<keyword evidence="10" id="KW-0408">Iron</keyword>
<comment type="similarity">
    <text evidence="2">Belongs to the cytochrome ubiquinol oxidase subunit 2 family.</text>
</comment>
<evidence type="ECO:0000256" key="12">
    <source>
        <dbReference type="SAM" id="Phobius"/>
    </source>
</evidence>
<evidence type="ECO:0000256" key="8">
    <source>
        <dbReference type="ARBA" id="ARBA00022982"/>
    </source>
</evidence>
<dbReference type="PANTHER" id="PTHR43141">
    <property type="entry name" value="CYTOCHROME BD2 SUBUNIT II"/>
    <property type="match status" value="1"/>
</dbReference>
<dbReference type="GO" id="GO:0009055">
    <property type="term" value="F:electron transfer activity"/>
    <property type="evidence" value="ECO:0007669"/>
    <property type="project" value="TreeGrafter"/>
</dbReference>
<dbReference type="NCBIfam" id="TIGR00203">
    <property type="entry name" value="cydB"/>
    <property type="match status" value="1"/>
</dbReference>
<feature type="transmembrane region" description="Helical" evidence="12">
    <location>
        <begin position="303"/>
        <end position="326"/>
    </location>
</feature>
<dbReference type="AlphaFoldDB" id="A0A0D1W4F1"/>
<comment type="subcellular location">
    <subcellularLocation>
        <location evidence="1">Cell membrane</location>
        <topology evidence="1">Multi-pass membrane protein</topology>
    </subcellularLocation>
</comment>